<dbReference type="OrthoDB" id="9788916at2"/>
<dbReference type="KEGG" id="emar:D1013_16480"/>
<organism evidence="2 3">
    <name type="scientific">Euzebyella marina</name>
    <dbReference type="NCBI Taxonomy" id="1761453"/>
    <lineage>
        <taxon>Bacteria</taxon>
        <taxon>Pseudomonadati</taxon>
        <taxon>Bacteroidota</taxon>
        <taxon>Flavobacteriia</taxon>
        <taxon>Flavobacteriales</taxon>
        <taxon>Flavobacteriaceae</taxon>
        <taxon>Euzebyella</taxon>
    </lineage>
</organism>
<dbReference type="PROSITE" id="PS51186">
    <property type="entry name" value="GNAT"/>
    <property type="match status" value="1"/>
</dbReference>
<keyword evidence="3" id="KW-1185">Reference proteome</keyword>
<name>A0A3G2L9C4_9FLAO</name>
<dbReference type="PANTHER" id="PTHR43792:SF1">
    <property type="entry name" value="N-ACETYLTRANSFERASE DOMAIN-CONTAINING PROTEIN"/>
    <property type="match status" value="1"/>
</dbReference>
<gene>
    <name evidence="2" type="ORF">D1013_16480</name>
</gene>
<dbReference type="AlphaFoldDB" id="A0A3G2L9C4"/>
<sequence length="173" mass="19998">MNNLLLEGQETSRLLFRKVKESDFDEWLPFHQDERSSEFWNGIPSDPLEACKQQFDRIFERYEKELGGMNALILKENNLLIGLSGLLIQEVDGERELEVAYSILPRFWRQGFATEAALKCKAYAGQQQLAPSLISIIQVNNLPSQKVAYNMQMTISKTTVYKNNPVHIYRINL</sequence>
<evidence type="ECO:0000313" key="2">
    <source>
        <dbReference type="EMBL" id="AYN68862.1"/>
    </source>
</evidence>
<dbReference type="GO" id="GO:0016747">
    <property type="term" value="F:acyltransferase activity, transferring groups other than amino-acyl groups"/>
    <property type="evidence" value="ECO:0007669"/>
    <property type="project" value="InterPro"/>
</dbReference>
<dbReference type="InterPro" id="IPR016181">
    <property type="entry name" value="Acyl_CoA_acyltransferase"/>
</dbReference>
<dbReference type="SUPFAM" id="SSF55729">
    <property type="entry name" value="Acyl-CoA N-acyltransferases (Nat)"/>
    <property type="match status" value="1"/>
</dbReference>
<feature type="domain" description="N-acetyltransferase" evidence="1">
    <location>
        <begin position="14"/>
        <end position="173"/>
    </location>
</feature>
<evidence type="ECO:0000313" key="3">
    <source>
        <dbReference type="Proteomes" id="UP000276309"/>
    </source>
</evidence>
<protein>
    <submittedName>
        <fullName evidence="2">N-acetyltransferase</fullName>
    </submittedName>
</protein>
<dbReference type="InterPro" id="IPR000182">
    <property type="entry name" value="GNAT_dom"/>
</dbReference>
<dbReference type="Proteomes" id="UP000276309">
    <property type="component" value="Chromosome"/>
</dbReference>
<accession>A0A3G2L9C4</accession>
<proteinExistence type="predicted"/>
<dbReference type="InterPro" id="IPR051531">
    <property type="entry name" value="N-acetyltransferase"/>
</dbReference>
<evidence type="ECO:0000259" key="1">
    <source>
        <dbReference type="PROSITE" id="PS51186"/>
    </source>
</evidence>
<dbReference type="PANTHER" id="PTHR43792">
    <property type="entry name" value="GNAT FAMILY, PUTATIVE (AFU_ORTHOLOGUE AFUA_3G00765)-RELATED-RELATED"/>
    <property type="match status" value="1"/>
</dbReference>
<keyword evidence="2" id="KW-0808">Transferase</keyword>
<dbReference type="Gene3D" id="3.40.630.30">
    <property type="match status" value="1"/>
</dbReference>
<reference evidence="2 3" key="1">
    <citation type="submission" date="2018-08" db="EMBL/GenBank/DDBJ databases">
        <title>The reduced genetic potential of extracellular carbohydrate catabolism in Euzebyella marina RN62, a Flavobacteriia bacterium isolated from the hadal water.</title>
        <authorList>
            <person name="Xue C."/>
        </authorList>
    </citation>
    <scope>NUCLEOTIDE SEQUENCE [LARGE SCALE GENOMIC DNA]</scope>
    <source>
        <strain evidence="2 3">RN62</strain>
    </source>
</reference>
<dbReference type="Pfam" id="PF13302">
    <property type="entry name" value="Acetyltransf_3"/>
    <property type="match status" value="1"/>
</dbReference>
<dbReference type="EMBL" id="CP032050">
    <property type="protein sequence ID" value="AYN68862.1"/>
    <property type="molecule type" value="Genomic_DNA"/>
</dbReference>
<dbReference type="RefSeq" id="WP_121849873.1">
    <property type="nucleotide sequence ID" value="NZ_CP032050.1"/>
</dbReference>